<evidence type="ECO:0000256" key="1">
    <source>
        <dbReference type="ARBA" id="ARBA00003217"/>
    </source>
</evidence>
<dbReference type="SUPFAM" id="SSF69189">
    <property type="entry name" value="Penicillin-binding protein associated domain"/>
    <property type="match status" value="1"/>
</dbReference>
<dbReference type="InterPro" id="IPR037167">
    <property type="entry name" value="Peptidase_S11_C_sf"/>
</dbReference>
<dbReference type="InterPro" id="IPR012907">
    <property type="entry name" value="Peptidase_S11_C"/>
</dbReference>
<name>A0A966M1G7_9PROT</name>
<dbReference type="Pfam" id="PF00768">
    <property type="entry name" value="Peptidase_S11"/>
    <property type="match status" value="1"/>
</dbReference>
<dbReference type="InterPro" id="IPR012338">
    <property type="entry name" value="Beta-lactam/transpept-like"/>
</dbReference>
<feature type="non-terminal residue" evidence="3">
    <location>
        <position position="1"/>
    </location>
</feature>
<dbReference type="InterPro" id="IPR015956">
    <property type="entry name" value="Peniciliin-bd_prot_C_sf"/>
</dbReference>
<accession>A0A966M1G7</accession>
<comment type="caution">
    <text evidence="3">The sequence shown here is derived from an EMBL/GenBank/DDBJ whole genome shotgun (WGS) entry which is preliminary data.</text>
</comment>
<reference evidence="3" key="1">
    <citation type="submission" date="2018-10" db="EMBL/GenBank/DDBJ databases">
        <title>Iterative Subtractive Binning of Freshwater Chronoseries Metagenomes Recovers Nearly Complete Genomes from over Four Hundred Novel Species.</title>
        <authorList>
            <person name="Rodriguez-R L.M."/>
            <person name="Tsementzi D."/>
            <person name="Luo C."/>
            <person name="Konstantinidis K.T."/>
        </authorList>
    </citation>
    <scope>NUCLEOTIDE SEQUENCE</scope>
    <source>
        <strain evidence="3">WB8_2A_004</strain>
    </source>
</reference>
<dbReference type="EMBL" id="RGOB01000220">
    <property type="protein sequence ID" value="NCU53585.1"/>
    <property type="molecule type" value="Genomic_DNA"/>
</dbReference>
<evidence type="ECO:0000313" key="4">
    <source>
        <dbReference type="Proteomes" id="UP000747791"/>
    </source>
</evidence>
<evidence type="ECO:0000313" key="3">
    <source>
        <dbReference type="EMBL" id="NCU53585.1"/>
    </source>
</evidence>
<comment type="function">
    <text evidence="1">Removes C-terminal D-alanyl residues from sugar-peptide cell wall precursors.</text>
</comment>
<dbReference type="GO" id="GO:0006508">
    <property type="term" value="P:proteolysis"/>
    <property type="evidence" value="ECO:0007669"/>
    <property type="project" value="InterPro"/>
</dbReference>
<keyword evidence="3" id="KW-0645">Protease</keyword>
<gene>
    <name evidence="3" type="ORF">EBX74_04830</name>
</gene>
<dbReference type="PANTHER" id="PTHR21581">
    <property type="entry name" value="D-ALANYL-D-ALANINE CARBOXYPEPTIDASE"/>
    <property type="match status" value="1"/>
</dbReference>
<sequence length="261" mass="30074">IVLAEGIAGTEEQFVNLMNEKAKDIKMINTNFSNSSGTFSQTNYSTVRDIALLSSYLINNYIQYYKYFKEKDFAWARTGGNPIKQENRNVLLSMDEGVDGIKTGHLKDSKYSIAVTKKKDNRRIIAVISGLPTMSSRAESSKLLLNSAFNKIDLVKIPYDKDKFRIKIWNGSSSYLDVRGANKDGIFINLPKNLKNPKIKMELEYEYPLQVPIKKFEKVAVLRIYNNKQLIESEDLFAQKDITEKNIFFKGIQNINHYIWR</sequence>
<dbReference type="Gene3D" id="3.40.710.10">
    <property type="entry name" value="DD-peptidase/beta-lactamase superfamily"/>
    <property type="match status" value="1"/>
</dbReference>
<dbReference type="InterPro" id="IPR001967">
    <property type="entry name" value="Peptidase_S11_N"/>
</dbReference>
<dbReference type="PANTHER" id="PTHR21581:SF6">
    <property type="entry name" value="TRAFFICKING PROTEIN PARTICLE COMPLEX SUBUNIT 12"/>
    <property type="match status" value="1"/>
</dbReference>
<keyword evidence="3" id="KW-0121">Carboxypeptidase</keyword>
<dbReference type="SMART" id="SM00936">
    <property type="entry name" value="PBP5_C"/>
    <property type="match status" value="1"/>
</dbReference>
<dbReference type="GO" id="GO:0009002">
    <property type="term" value="F:serine-type D-Ala-D-Ala carboxypeptidase activity"/>
    <property type="evidence" value="ECO:0007669"/>
    <property type="project" value="InterPro"/>
</dbReference>
<dbReference type="Gene3D" id="2.60.410.10">
    <property type="entry name" value="D-Ala-D-Ala carboxypeptidase, C-terminal domain"/>
    <property type="match status" value="1"/>
</dbReference>
<organism evidence="3 4">
    <name type="scientific">Candidatus Fonsibacter lacus</name>
    <dbReference type="NCBI Taxonomy" id="2576439"/>
    <lineage>
        <taxon>Bacteria</taxon>
        <taxon>Pseudomonadati</taxon>
        <taxon>Pseudomonadota</taxon>
        <taxon>Alphaproteobacteria</taxon>
        <taxon>Candidatus Pelagibacterales</taxon>
        <taxon>Candidatus Pelagibacterales incertae sedis</taxon>
        <taxon>Candidatus Fonsibacter</taxon>
    </lineage>
</organism>
<keyword evidence="3" id="KW-0378">Hydrolase</keyword>
<evidence type="ECO:0000259" key="2">
    <source>
        <dbReference type="SMART" id="SM00936"/>
    </source>
</evidence>
<dbReference type="SUPFAM" id="SSF56601">
    <property type="entry name" value="beta-lactamase/transpeptidase-like"/>
    <property type="match status" value="1"/>
</dbReference>
<dbReference type="Proteomes" id="UP000747791">
    <property type="component" value="Unassembled WGS sequence"/>
</dbReference>
<proteinExistence type="predicted"/>
<feature type="domain" description="Peptidase S11 D-Ala-D-Ala carboxypeptidase A C-terminal" evidence="2">
    <location>
        <begin position="152"/>
        <end position="244"/>
    </location>
</feature>
<dbReference type="AlphaFoldDB" id="A0A966M1G7"/>
<dbReference type="Pfam" id="PF07943">
    <property type="entry name" value="PBP5_C"/>
    <property type="match status" value="1"/>
</dbReference>
<protein>
    <submittedName>
        <fullName evidence="3">D-alanyl-D-alanine carboxypeptidase</fullName>
    </submittedName>
</protein>